<comment type="cofactor">
    <cofactor evidence="10">
        <name>Zn(2+)</name>
        <dbReference type="ChEBI" id="CHEBI:29105"/>
    </cofactor>
    <text evidence="10">Binds 1 zinc ion per subunit.</text>
</comment>
<comment type="caution">
    <text evidence="13">The sequence shown here is derived from an EMBL/GenBank/DDBJ whole genome shotgun (WGS) entry which is preliminary data.</text>
</comment>
<feature type="binding site" evidence="10">
    <location>
        <position position="605"/>
    </location>
    <ligand>
        <name>L-methionine</name>
        <dbReference type="ChEBI" id="CHEBI:57844"/>
    </ligand>
</feature>
<proteinExistence type="inferred from homology"/>
<dbReference type="NCBIfam" id="NF003556">
    <property type="entry name" value="PRK05222.1"/>
    <property type="match status" value="1"/>
</dbReference>
<evidence type="ECO:0000256" key="10">
    <source>
        <dbReference type="HAMAP-Rule" id="MF_00172"/>
    </source>
</evidence>
<feature type="binding site" evidence="10">
    <location>
        <position position="114"/>
    </location>
    <ligand>
        <name>5-methyltetrahydropteroyltri-L-glutamate</name>
        <dbReference type="ChEBI" id="CHEBI:58207"/>
    </ligand>
</feature>
<feature type="active site" description="Proton donor" evidence="10">
    <location>
        <position position="701"/>
    </location>
</feature>
<keyword evidence="14" id="KW-1185">Reference proteome</keyword>
<evidence type="ECO:0000256" key="1">
    <source>
        <dbReference type="ARBA" id="ARBA00002777"/>
    </source>
</evidence>
<dbReference type="InterPro" id="IPR002629">
    <property type="entry name" value="Met_Synth_C/arc"/>
</dbReference>
<dbReference type="Pfam" id="PF01717">
    <property type="entry name" value="Meth_synt_2"/>
    <property type="match status" value="1"/>
</dbReference>
<dbReference type="Pfam" id="PF08267">
    <property type="entry name" value="Meth_synt_1"/>
    <property type="match status" value="1"/>
</dbReference>
<organism evidence="13 14">
    <name type="scientific">[Lactobacillus] rogosae</name>
    <dbReference type="NCBI Taxonomy" id="706562"/>
    <lineage>
        <taxon>Bacteria</taxon>
        <taxon>Bacillati</taxon>
        <taxon>Bacillota</taxon>
        <taxon>Clostridia</taxon>
        <taxon>Lachnospirales</taxon>
        <taxon>Lachnospiraceae</taxon>
        <taxon>Lachnospira</taxon>
    </lineage>
</organism>
<evidence type="ECO:0000313" key="13">
    <source>
        <dbReference type="EMBL" id="MEQ2379364.1"/>
    </source>
</evidence>
<keyword evidence="9 10" id="KW-0486">Methionine biosynthesis</keyword>
<feature type="binding site" evidence="10">
    <location>
        <begin position="437"/>
        <end position="439"/>
    </location>
    <ligand>
        <name>L-homocysteine</name>
        <dbReference type="ChEBI" id="CHEBI:58199"/>
    </ligand>
</feature>
<evidence type="ECO:0000256" key="6">
    <source>
        <dbReference type="ARBA" id="ARBA00022679"/>
    </source>
</evidence>
<comment type="pathway">
    <text evidence="2 10">Amino-acid biosynthesis; L-methionine biosynthesis via de novo pathway; L-methionine from L-homocysteine (MetE route): step 1/1.</text>
</comment>
<gene>
    <name evidence="10 13" type="primary">metE</name>
    <name evidence="13" type="ORF">WMO14_05655</name>
</gene>
<evidence type="ECO:0000256" key="5">
    <source>
        <dbReference type="ARBA" id="ARBA00022605"/>
    </source>
</evidence>
<evidence type="ECO:0000259" key="12">
    <source>
        <dbReference type="Pfam" id="PF08267"/>
    </source>
</evidence>
<name>A0ABV1BUF3_9FIRM</name>
<dbReference type="EMBL" id="JBBMER010000003">
    <property type="protein sequence ID" value="MEQ2379364.1"/>
    <property type="molecule type" value="Genomic_DNA"/>
</dbReference>
<dbReference type="HAMAP" id="MF_00172">
    <property type="entry name" value="Meth_synth"/>
    <property type="match status" value="1"/>
</dbReference>
<sequence>MQTSVIGFPRIGTLRELKFASEKYFRGEISSQELLDTAKNLRKIHWTTQKNEGIDFIPSNDFSFYDTLLDTAAALGIVPRRYKELNLSGLDTYFAMARGYQGESGDVKALAMKKWFNTNYHYIVPEVEDDTVIKLSADKLLNEYKEAKELGITTKPVIAGPYTVLKLCRFTENKGIDDFLDDFIAAYKELIALCNDNNISWLQLDEPALVYDLSDADKALFNKIYDELLKERGNCNILLQTYFGDVRDIYEDIINKPFAGVGLDFNEGRKTFELVEKYGFSAGKLLFAGVVNGKNIWKNNYKKTLDLISSIKNACDNNINVVISTSCSLLHVPYTLKHEDKLADSYKIHFSFAEEKLTELAELGVLADKKQDKVKSENAYIDNQKVFEEERNCHNAEVKERLANIKEEDYVRLPLRSERQKLQKEKLGLPEFPTTTIGSFPQTKEIKAERAAYRKNEISEEEYTQYIKKQIADCVKWQEEIGLDVLVHGEYERNDMVEYFGEALEGYLFTQKAWVQSYGTRCVKPPVIWGDVYRKKPMTVDWSVYAQSLTNKPMKGMLTGPVTILNWSFPREDITIKESILQIALAIRDEVLDLEAAGIKVIQIDEAALREKLPLRKSDWYNEYLDFAIPAFRLTHSGVKNDTQIHTHMCYSEFTDIIPAIDDMDADVITFEASRSDLLILDSLRENNFETEVGPGVYDIHSPRVPSVDEIVNALNIMLTKISRDKLWVNPDCGLKTRGVKETDASLRNMVEAAKIIRNR</sequence>
<keyword evidence="4 10" id="KW-0489">Methyltransferase</keyword>
<feature type="binding site" evidence="10">
    <location>
        <position position="672"/>
    </location>
    <ligand>
        <name>Zn(2+)</name>
        <dbReference type="ChEBI" id="CHEBI:29105"/>
        <note>catalytic</note>
    </ligand>
</feature>
<dbReference type="PANTHER" id="PTHR30519">
    <property type="entry name" value="5-METHYLTETRAHYDROPTEROYLTRIGLUTAMATE--HOMOCYSTEINE METHYLTRANSFERASE"/>
    <property type="match status" value="1"/>
</dbReference>
<dbReference type="Gene3D" id="3.20.20.210">
    <property type="match status" value="2"/>
</dbReference>
<feature type="binding site" evidence="10">
    <location>
        <begin position="521"/>
        <end position="522"/>
    </location>
    <ligand>
        <name>5-methyltetrahydropteroyltri-L-glutamate</name>
        <dbReference type="ChEBI" id="CHEBI:58207"/>
    </ligand>
</feature>
<feature type="binding site" evidence="10">
    <location>
        <position position="733"/>
    </location>
    <ligand>
        <name>Zn(2+)</name>
        <dbReference type="ChEBI" id="CHEBI:29105"/>
        <note>catalytic</note>
    </ligand>
</feature>
<evidence type="ECO:0000256" key="8">
    <source>
        <dbReference type="ARBA" id="ARBA00022833"/>
    </source>
</evidence>
<keyword evidence="5 10" id="KW-0028">Amino-acid biosynthesis</keyword>
<dbReference type="InterPro" id="IPR038071">
    <property type="entry name" value="UROD/MetE-like_sf"/>
</dbReference>
<keyword evidence="8 10" id="KW-0862">Zinc</keyword>
<feature type="binding site" evidence="10">
    <location>
        <position position="490"/>
    </location>
    <ligand>
        <name>L-homocysteine</name>
        <dbReference type="ChEBI" id="CHEBI:58199"/>
    </ligand>
</feature>
<feature type="domain" description="Cobalamin-independent methionine synthase MetE N-terminal" evidence="12">
    <location>
        <begin position="3"/>
        <end position="314"/>
    </location>
</feature>
<feature type="binding site" evidence="10">
    <location>
        <position position="567"/>
    </location>
    <ligand>
        <name>5-methyltetrahydropteroyltri-L-glutamate</name>
        <dbReference type="ChEBI" id="CHEBI:58207"/>
    </ligand>
</feature>
<feature type="binding site" evidence="10">
    <location>
        <position position="490"/>
    </location>
    <ligand>
        <name>L-methionine</name>
        <dbReference type="ChEBI" id="CHEBI:57844"/>
    </ligand>
</feature>
<feature type="binding site" evidence="10">
    <location>
        <position position="650"/>
    </location>
    <ligand>
        <name>Zn(2+)</name>
        <dbReference type="ChEBI" id="CHEBI:29105"/>
        <note>catalytic</note>
    </ligand>
</feature>
<dbReference type="EC" id="2.1.1.14" evidence="10"/>
<evidence type="ECO:0000256" key="3">
    <source>
        <dbReference type="ARBA" id="ARBA00009553"/>
    </source>
</evidence>
<feature type="binding site" evidence="10">
    <location>
        <position position="611"/>
    </location>
    <ligand>
        <name>5-methyltetrahydropteroyltri-L-glutamate</name>
        <dbReference type="ChEBI" id="CHEBI:58207"/>
    </ligand>
</feature>
<protein>
    <recommendedName>
        <fullName evidence="10">5-methyltetrahydropteroyltriglutamate--homocysteine methyltransferase</fullName>
        <ecNumber evidence="10">2.1.1.14</ecNumber>
    </recommendedName>
    <alternativeName>
        <fullName evidence="10">Cobalamin-independent methionine synthase</fullName>
    </alternativeName>
    <alternativeName>
        <fullName evidence="10">Methionine synthase, vitamin-B12 independent isozyme</fullName>
    </alternativeName>
</protein>
<evidence type="ECO:0000256" key="9">
    <source>
        <dbReference type="ARBA" id="ARBA00023167"/>
    </source>
</evidence>
<comment type="catalytic activity">
    <reaction evidence="10">
        <text>5-methyltetrahydropteroyltri-L-glutamate + L-homocysteine = tetrahydropteroyltri-L-glutamate + L-methionine</text>
        <dbReference type="Rhea" id="RHEA:21196"/>
        <dbReference type="ChEBI" id="CHEBI:57844"/>
        <dbReference type="ChEBI" id="CHEBI:58140"/>
        <dbReference type="ChEBI" id="CHEBI:58199"/>
        <dbReference type="ChEBI" id="CHEBI:58207"/>
        <dbReference type="EC" id="2.1.1.14"/>
    </reaction>
</comment>
<feature type="binding site" evidence="10">
    <location>
        <position position="605"/>
    </location>
    <ligand>
        <name>L-homocysteine</name>
        <dbReference type="ChEBI" id="CHEBI:58199"/>
    </ligand>
</feature>
<evidence type="ECO:0000259" key="11">
    <source>
        <dbReference type="Pfam" id="PF01717"/>
    </source>
</evidence>
<keyword evidence="10" id="KW-0677">Repeat</keyword>
<evidence type="ECO:0000313" key="14">
    <source>
        <dbReference type="Proteomes" id="UP001442364"/>
    </source>
</evidence>
<evidence type="ECO:0000256" key="4">
    <source>
        <dbReference type="ARBA" id="ARBA00022603"/>
    </source>
</evidence>
<accession>A0ABV1BUF3</accession>
<reference evidence="13 14" key="1">
    <citation type="submission" date="2024-03" db="EMBL/GenBank/DDBJ databases">
        <title>Human intestinal bacterial collection.</title>
        <authorList>
            <person name="Pauvert C."/>
            <person name="Hitch T.C.A."/>
            <person name="Clavel T."/>
        </authorList>
    </citation>
    <scope>NUCLEOTIDE SEQUENCE [LARGE SCALE GENOMIC DNA]</scope>
    <source>
        <strain evidence="13 14">CLA-AA-H255</strain>
    </source>
</reference>
<comment type="similarity">
    <text evidence="3 10">Belongs to the vitamin-B12 independent methionine synthase family.</text>
</comment>
<dbReference type="RefSeq" id="WP_349153434.1">
    <property type="nucleotide sequence ID" value="NZ_JBBMER010000003.1"/>
</dbReference>
<dbReference type="CDD" id="cd03312">
    <property type="entry name" value="CIMS_N_terminal_like"/>
    <property type="match status" value="1"/>
</dbReference>
<dbReference type="InterPro" id="IPR006276">
    <property type="entry name" value="Cobalamin-indep_Met_synthase"/>
</dbReference>
<dbReference type="GO" id="GO:0003871">
    <property type="term" value="F:5-methyltetrahydropteroyltriglutamate-homocysteine S-methyltransferase activity"/>
    <property type="evidence" value="ECO:0007669"/>
    <property type="project" value="UniProtKB-EC"/>
</dbReference>
<dbReference type="GO" id="GO:0032259">
    <property type="term" value="P:methylation"/>
    <property type="evidence" value="ECO:0007669"/>
    <property type="project" value="UniProtKB-KW"/>
</dbReference>
<dbReference type="CDD" id="cd03311">
    <property type="entry name" value="CIMS_C_terminal_like"/>
    <property type="match status" value="1"/>
</dbReference>
<dbReference type="PIRSF" id="PIRSF000382">
    <property type="entry name" value="MeTrfase_B12_ind"/>
    <property type="match status" value="1"/>
</dbReference>
<evidence type="ECO:0000256" key="2">
    <source>
        <dbReference type="ARBA" id="ARBA00004681"/>
    </source>
</evidence>
<dbReference type="NCBIfam" id="TIGR01371">
    <property type="entry name" value="met_syn_B12ind"/>
    <property type="match status" value="1"/>
</dbReference>
<keyword evidence="7 10" id="KW-0479">Metal-binding</keyword>
<feature type="domain" description="Cobalamin-independent methionine synthase MetE C-terminal/archaeal" evidence="11">
    <location>
        <begin position="432"/>
        <end position="755"/>
    </location>
</feature>
<dbReference type="Proteomes" id="UP001442364">
    <property type="component" value="Unassembled WGS sequence"/>
</dbReference>
<keyword evidence="6 10" id="KW-0808">Transferase</keyword>
<evidence type="ECO:0000256" key="7">
    <source>
        <dbReference type="ARBA" id="ARBA00022723"/>
    </source>
</evidence>
<comment type="function">
    <text evidence="1 10">Catalyzes the transfer of a methyl group from 5-methyltetrahydrofolate to homocysteine resulting in methionine formation.</text>
</comment>
<feature type="binding site" evidence="10">
    <location>
        <position position="648"/>
    </location>
    <ligand>
        <name>Zn(2+)</name>
        <dbReference type="ChEBI" id="CHEBI:29105"/>
        <note>catalytic</note>
    </ligand>
</feature>
<feature type="binding site" evidence="10">
    <location>
        <begin position="15"/>
        <end position="18"/>
    </location>
    <ligand>
        <name>5-methyltetrahydropteroyltri-L-glutamate</name>
        <dbReference type="ChEBI" id="CHEBI:58207"/>
    </ligand>
</feature>
<dbReference type="SUPFAM" id="SSF51726">
    <property type="entry name" value="UROD/MetE-like"/>
    <property type="match status" value="2"/>
</dbReference>
<dbReference type="InterPro" id="IPR013215">
    <property type="entry name" value="Cbl-indep_Met_Synth_N"/>
</dbReference>
<feature type="binding site" evidence="10">
    <location>
        <begin position="437"/>
        <end position="439"/>
    </location>
    <ligand>
        <name>L-methionine</name>
        <dbReference type="ChEBI" id="CHEBI:57844"/>
    </ligand>
</feature>